<dbReference type="Proteomes" id="UP001164286">
    <property type="component" value="Unassembled WGS sequence"/>
</dbReference>
<comment type="caution">
    <text evidence="2">The sequence shown here is derived from an EMBL/GenBank/DDBJ whole genome shotgun (WGS) entry which is preliminary data.</text>
</comment>
<dbReference type="GeneID" id="77732821"/>
<dbReference type="RefSeq" id="XP_052946867.1">
    <property type="nucleotide sequence ID" value="XM_053093616.1"/>
</dbReference>
<evidence type="ECO:0000313" key="2">
    <source>
        <dbReference type="EMBL" id="KAI9637090.1"/>
    </source>
</evidence>
<dbReference type="AlphaFoldDB" id="A0AA38HAC4"/>
<protein>
    <submittedName>
        <fullName evidence="2">Uncharacterized protein</fullName>
    </submittedName>
</protein>
<keyword evidence="3" id="KW-1185">Reference proteome</keyword>
<sequence>MTVRAPGLRPSDQVARIPLGPKSCNLDPFCNIISLADELPTLASKTPTKQRHQPTIYGGGELDSEGDKENVAPSRDPLSHDPAPTFLLCRLAALRISRPSEAVPDLPGGQLRPASPLRRSTLSATPALLPATPPPRAARTRRTIITTRYFIKDQQAAEAYFLAAREAARIATARYGHPEDVPAPILPLISDLQSHFESSYTPYDLPPTPPLKAGSSPYQRGQRSLHRLSFAPEQVKRDAKRRVMGLWEELLRARTGEPITGRDDLTEGLRCGNCMY</sequence>
<reference evidence="2" key="1">
    <citation type="journal article" date="2022" name="G3 (Bethesda)">
        <title>High quality genome of the basidiomycete yeast Dioszegia hungarica PDD-24b-2 isolated from cloud water.</title>
        <authorList>
            <person name="Jarrige D."/>
            <person name="Haridas S."/>
            <person name="Bleykasten-Grosshans C."/>
            <person name="Joly M."/>
            <person name="Nadalig T."/>
            <person name="Sancelme M."/>
            <person name="Vuilleumier S."/>
            <person name="Grigoriev I.V."/>
            <person name="Amato P."/>
            <person name="Bringel F."/>
        </authorList>
    </citation>
    <scope>NUCLEOTIDE SEQUENCE</scope>
    <source>
        <strain evidence="2">PDD-24b-2</strain>
    </source>
</reference>
<gene>
    <name evidence="2" type="ORF">MKK02DRAFT_45798</name>
</gene>
<feature type="region of interest" description="Disordered" evidence="1">
    <location>
        <begin position="44"/>
        <end position="79"/>
    </location>
</feature>
<name>A0AA38HAC4_9TREE</name>
<proteinExistence type="predicted"/>
<dbReference type="EMBL" id="JAKWFO010000005">
    <property type="protein sequence ID" value="KAI9637090.1"/>
    <property type="molecule type" value="Genomic_DNA"/>
</dbReference>
<accession>A0AA38HAC4</accession>
<evidence type="ECO:0000256" key="1">
    <source>
        <dbReference type="SAM" id="MobiDB-lite"/>
    </source>
</evidence>
<organism evidence="2 3">
    <name type="scientific">Dioszegia hungarica</name>
    <dbReference type="NCBI Taxonomy" id="4972"/>
    <lineage>
        <taxon>Eukaryota</taxon>
        <taxon>Fungi</taxon>
        <taxon>Dikarya</taxon>
        <taxon>Basidiomycota</taxon>
        <taxon>Agaricomycotina</taxon>
        <taxon>Tremellomycetes</taxon>
        <taxon>Tremellales</taxon>
        <taxon>Bulleribasidiaceae</taxon>
        <taxon>Dioszegia</taxon>
    </lineage>
</organism>
<evidence type="ECO:0000313" key="3">
    <source>
        <dbReference type="Proteomes" id="UP001164286"/>
    </source>
</evidence>